<dbReference type="Pfam" id="PF13664">
    <property type="entry name" value="DUF4149"/>
    <property type="match status" value="1"/>
</dbReference>
<sequence>MADTSIFNSLAPYHITALGLLTGTQFFQSFVGGVVAYKALPRPQFSQLQQKIFPIYFSIQTVLPAIIAITYPGSAGKASGIRGVLENRKSALIPIATILVTSSLNLLLVGPATTKAMRDRKVQETRDGKKYTDPAPHSEEMQRLNSLFSKLHGISSLLNLLGFISTLSYGFTLASRIV</sequence>
<gene>
    <name evidence="7" type="ORF">OnM2_059050</name>
</gene>
<name>A0A420HPZ2_9PEZI</name>
<evidence type="ECO:0000256" key="5">
    <source>
        <dbReference type="SAM" id="Phobius"/>
    </source>
</evidence>
<evidence type="ECO:0000259" key="6">
    <source>
        <dbReference type="Pfam" id="PF13664"/>
    </source>
</evidence>
<dbReference type="InterPro" id="IPR025423">
    <property type="entry name" value="TMEM205-like"/>
</dbReference>
<comment type="caution">
    <text evidence="7">The sequence shown here is derived from an EMBL/GenBank/DDBJ whole genome shotgun (WGS) entry which is preliminary data.</text>
</comment>
<keyword evidence="3 5" id="KW-1133">Transmembrane helix</keyword>
<feature type="transmembrane region" description="Helical" evidence="5">
    <location>
        <begin position="52"/>
        <end position="71"/>
    </location>
</feature>
<comment type="subcellular location">
    <subcellularLocation>
        <location evidence="1">Membrane</location>
    </subcellularLocation>
</comment>
<evidence type="ECO:0000256" key="2">
    <source>
        <dbReference type="ARBA" id="ARBA00022692"/>
    </source>
</evidence>
<evidence type="ECO:0000256" key="3">
    <source>
        <dbReference type="ARBA" id="ARBA00022989"/>
    </source>
</evidence>
<dbReference type="GO" id="GO:0016020">
    <property type="term" value="C:membrane"/>
    <property type="evidence" value="ECO:0007669"/>
    <property type="project" value="UniProtKB-SubCell"/>
</dbReference>
<dbReference type="InterPro" id="IPR053009">
    <property type="entry name" value="Xanthocillin_Biosynth-Assoc"/>
</dbReference>
<feature type="domain" description="TMEM205-like" evidence="6">
    <location>
        <begin position="17"/>
        <end position="121"/>
    </location>
</feature>
<organism evidence="7 8">
    <name type="scientific">Erysiphe neolycopersici</name>
    <dbReference type="NCBI Taxonomy" id="212602"/>
    <lineage>
        <taxon>Eukaryota</taxon>
        <taxon>Fungi</taxon>
        <taxon>Dikarya</taxon>
        <taxon>Ascomycota</taxon>
        <taxon>Pezizomycotina</taxon>
        <taxon>Leotiomycetes</taxon>
        <taxon>Erysiphales</taxon>
        <taxon>Erysiphaceae</taxon>
        <taxon>Erysiphe</taxon>
    </lineage>
</organism>
<dbReference type="EMBL" id="MCFK01005978">
    <property type="protein sequence ID" value="RKF59493.1"/>
    <property type="molecule type" value="Genomic_DNA"/>
</dbReference>
<evidence type="ECO:0000256" key="1">
    <source>
        <dbReference type="ARBA" id="ARBA00004370"/>
    </source>
</evidence>
<dbReference type="Proteomes" id="UP000286134">
    <property type="component" value="Unassembled WGS sequence"/>
</dbReference>
<evidence type="ECO:0000313" key="7">
    <source>
        <dbReference type="EMBL" id="RKF59493.1"/>
    </source>
</evidence>
<reference evidence="7 8" key="1">
    <citation type="journal article" date="2018" name="BMC Genomics">
        <title>Comparative genome analyses reveal sequence features reflecting distinct modes of host-adaptation between dicot and monocot powdery mildew.</title>
        <authorList>
            <person name="Wu Y."/>
            <person name="Ma X."/>
            <person name="Pan Z."/>
            <person name="Kale S.D."/>
            <person name="Song Y."/>
            <person name="King H."/>
            <person name="Zhang Q."/>
            <person name="Presley C."/>
            <person name="Deng X."/>
            <person name="Wei C.I."/>
            <person name="Xiao S."/>
        </authorList>
    </citation>
    <scope>NUCLEOTIDE SEQUENCE [LARGE SCALE GENOMIC DNA]</scope>
    <source>
        <strain evidence="7">UMSG2</strain>
    </source>
</reference>
<dbReference type="PANTHER" id="PTHR23241:SF106">
    <property type="entry name" value="DUF4149 DOMAIN-CONTAINING PROTEIN"/>
    <property type="match status" value="1"/>
</dbReference>
<keyword evidence="2 5" id="KW-0812">Transmembrane</keyword>
<dbReference type="AlphaFoldDB" id="A0A420HPZ2"/>
<feature type="transmembrane region" description="Helical" evidence="5">
    <location>
        <begin position="15"/>
        <end position="40"/>
    </location>
</feature>
<keyword evidence="4 5" id="KW-0472">Membrane</keyword>
<evidence type="ECO:0000256" key="4">
    <source>
        <dbReference type="ARBA" id="ARBA00023136"/>
    </source>
</evidence>
<protein>
    <submittedName>
        <fullName evidence="7">Putative mitochondrial outer membrane protein</fullName>
    </submittedName>
</protein>
<dbReference type="PANTHER" id="PTHR23241">
    <property type="entry name" value="LATE EMBRYOGENESIS ABUNDANT PLANTS LEA-RELATED"/>
    <property type="match status" value="1"/>
</dbReference>
<feature type="transmembrane region" description="Helical" evidence="5">
    <location>
        <begin position="151"/>
        <end position="171"/>
    </location>
</feature>
<proteinExistence type="predicted"/>
<feature type="transmembrane region" description="Helical" evidence="5">
    <location>
        <begin position="91"/>
        <end position="110"/>
    </location>
</feature>
<evidence type="ECO:0000313" key="8">
    <source>
        <dbReference type="Proteomes" id="UP000286134"/>
    </source>
</evidence>
<keyword evidence="8" id="KW-1185">Reference proteome</keyword>
<accession>A0A420HPZ2</accession>